<name>A0ABW4J885_9LACO</name>
<keyword evidence="1" id="KW-0812">Transmembrane</keyword>
<evidence type="ECO:0000256" key="1">
    <source>
        <dbReference type="SAM" id="Phobius"/>
    </source>
</evidence>
<dbReference type="Proteomes" id="UP001597267">
    <property type="component" value="Unassembled WGS sequence"/>
</dbReference>
<protein>
    <submittedName>
        <fullName evidence="2">Uncharacterized protein</fullName>
    </submittedName>
</protein>
<gene>
    <name evidence="2" type="ORF">ACFQ5M_03465</name>
</gene>
<evidence type="ECO:0000313" key="2">
    <source>
        <dbReference type="EMBL" id="MFD1671152.1"/>
    </source>
</evidence>
<accession>A0ABW4J885</accession>
<keyword evidence="1" id="KW-1133">Transmembrane helix</keyword>
<proteinExistence type="predicted"/>
<reference evidence="3" key="1">
    <citation type="journal article" date="2019" name="Int. J. Syst. Evol. Microbiol.">
        <title>The Global Catalogue of Microorganisms (GCM) 10K type strain sequencing project: providing services to taxonomists for standard genome sequencing and annotation.</title>
        <authorList>
            <consortium name="The Broad Institute Genomics Platform"/>
            <consortium name="The Broad Institute Genome Sequencing Center for Infectious Disease"/>
            <person name="Wu L."/>
            <person name="Ma J."/>
        </authorList>
    </citation>
    <scope>NUCLEOTIDE SEQUENCE [LARGE SCALE GENOMIC DNA]</scope>
    <source>
        <strain evidence="3">CCM 8896</strain>
    </source>
</reference>
<feature type="transmembrane region" description="Helical" evidence="1">
    <location>
        <begin position="69"/>
        <end position="89"/>
    </location>
</feature>
<organism evidence="2 3">
    <name type="scientific">Agrilactobacillus yilanensis</name>
    <dbReference type="NCBI Taxonomy" id="2485997"/>
    <lineage>
        <taxon>Bacteria</taxon>
        <taxon>Bacillati</taxon>
        <taxon>Bacillota</taxon>
        <taxon>Bacilli</taxon>
        <taxon>Lactobacillales</taxon>
        <taxon>Lactobacillaceae</taxon>
        <taxon>Agrilactobacillus</taxon>
    </lineage>
</organism>
<evidence type="ECO:0000313" key="3">
    <source>
        <dbReference type="Proteomes" id="UP001597267"/>
    </source>
</evidence>
<keyword evidence="3" id="KW-1185">Reference proteome</keyword>
<sequence>MTNIFTNLRNKVAQAKAIRQRKKADPAFKANDDQRVAVEKAYAKKTFKQRWALTGEYAQERSYNLKWRLNWALLIVGFLIAGTYIVLFFA</sequence>
<keyword evidence="1" id="KW-0472">Membrane</keyword>
<comment type="caution">
    <text evidence="2">The sequence shown here is derived from an EMBL/GenBank/DDBJ whole genome shotgun (WGS) entry which is preliminary data.</text>
</comment>
<dbReference type="EMBL" id="JBHTOP010000005">
    <property type="protein sequence ID" value="MFD1671152.1"/>
    <property type="molecule type" value="Genomic_DNA"/>
</dbReference>
<dbReference type="RefSeq" id="WP_125714205.1">
    <property type="nucleotide sequence ID" value="NZ_JBHTOP010000005.1"/>
</dbReference>